<keyword evidence="4" id="KW-0560">Oxidoreductase</keyword>
<organism evidence="6 7">
    <name type="scientific">Stereum hirsutum (strain FP-91666)</name>
    <name type="common">White-rot fungus</name>
    <dbReference type="NCBI Taxonomy" id="721885"/>
    <lineage>
        <taxon>Eukaryota</taxon>
        <taxon>Fungi</taxon>
        <taxon>Dikarya</taxon>
        <taxon>Basidiomycota</taxon>
        <taxon>Agaricomycotina</taxon>
        <taxon>Agaricomycetes</taxon>
        <taxon>Russulales</taxon>
        <taxon>Stereaceae</taxon>
        <taxon>Stereum</taxon>
    </lineage>
</organism>
<name>R7S186_STEHR</name>
<evidence type="ECO:0000256" key="1">
    <source>
        <dbReference type="ARBA" id="ARBA00001974"/>
    </source>
</evidence>
<protein>
    <submittedName>
        <fullName evidence="6">FAD/NAD-P-binding domain-containing protein</fullName>
    </submittedName>
</protein>
<keyword evidence="3" id="KW-0274">FAD</keyword>
<dbReference type="OMA" id="VGCDGTR"/>
<dbReference type="InterPro" id="IPR050641">
    <property type="entry name" value="RIFMO-like"/>
</dbReference>
<dbReference type="GO" id="GO:0016709">
    <property type="term" value="F:oxidoreductase activity, acting on paired donors, with incorporation or reduction of molecular oxygen, NAD(P)H as one donor, and incorporation of one atom of oxygen"/>
    <property type="evidence" value="ECO:0007669"/>
    <property type="project" value="UniProtKB-ARBA"/>
</dbReference>
<dbReference type="SUPFAM" id="SSF51905">
    <property type="entry name" value="FAD/NAD(P)-binding domain"/>
    <property type="match status" value="1"/>
</dbReference>
<dbReference type="GO" id="GO:0071949">
    <property type="term" value="F:FAD binding"/>
    <property type="evidence" value="ECO:0007669"/>
    <property type="project" value="InterPro"/>
</dbReference>
<feature type="domain" description="FAD-binding" evidence="5">
    <location>
        <begin position="8"/>
        <end position="381"/>
    </location>
</feature>
<dbReference type="RefSeq" id="XP_007310468.1">
    <property type="nucleotide sequence ID" value="XM_007310406.1"/>
</dbReference>
<evidence type="ECO:0000259" key="5">
    <source>
        <dbReference type="Pfam" id="PF01494"/>
    </source>
</evidence>
<keyword evidence="2" id="KW-0285">Flavoprotein</keyword>
<dbReference type="eggNOG" id="ENOG502SJB2">
    <property type="taxonomic scope" value="Eukaryota"/>
</dbReference>
<dbReference type="InterPro" id="IPR036188">
    <property type="entry name" value="FAD/NAD-bd_sf"/>
</dbReference>
<sequence>MSRPLPSRTTILIVGAGPVGISLAIALSKQGVNDFIIVDKLEHTANTSRAFSIHAATMEALDTIGVADTLVIRCTAAHCTHLCSRSGATLFTIDFYDALQKCSKFPYSYIVPQNITEEVLTRRLNELGVEVWRGEKYRVVGMKGTKGSEDTATVEFSGGETVEAKYIIGADGARSVIRQISGISFNDPRPSKSSSQMIVADVHFAQPLPSLLPPCHENEMCLIPSATGFMLFEPFPSEGSDLKGPLIRIATAIPPEMGTPPDHPDLEYWQAAWDKFGPYKESKIAEIVTSARFRTHSAVVDRYFTRFPGDTGKNDDGVRKGAAVFLIGDAAHVHPPAGGQGLNLGIRDAIYLAPVLVSHIRSTTDDDTSLLAYANLRRQRALVVIGLANGMLDSVLLVGDKIVQMLPDTMGIRRVGEEVQRGLLEWGLWGLGRLGWVRRKAGYSLSGLGHR</sequence>
<dbReference type="PRINTS" id="PR00420">
    <property type="entry name" value="RNGMNOXGNASE"/>
</dbReference>
<dbReference type="InterPro" id="IPR002938">
    <property type="entry name" value="FAD-bd"/>
</dbReference>
<accession>R7S186</accession>
<dbReference type="Pfam" id="PF01494">
    <property type="entry name" value="FAD_binding_3"/>
    <property type="match status" value="1"/>
</dbReference>
<gene>
    <name evidence="6" type="ORF">STEHIDRAFT_87290</name>
</gene>
<evidence type="ECO:0000256" key="4">
    <source>
        <dbReference type="ARBA" id="ARBA00023002"/>
    </source>
</evidence>
<dbReference type="AlphaFoldDB" id="R7S186"/>
<keyword evidence="7" id="KW-1185">Reference proteome</keyword>
<dbReference type="PANTHER" id="PTHR43004">
    <property type="entry name" value="TRK SYSTEM POTASSIUM UPTAKE PROTEIN"/>
    <property type="match status" value="1"/>
</dbReference>
<dbReference type="KEGG" id="shs:STEHIDRAFT_87290"/>
<dbReference type="GeneID" id="18807493"/>
<dbReference type="Gene3D" id="3.30.70.2450">
    <property type="match status" value="1"/>
</dbReference>
<evidence type="ECO:0000313" key="6">
    <source>
        <dbReference type="EMBL" id="EIM80327.1"/>
    </source>
</evidence>
<dbReference type="PANTHER" id="PTHR43004:SF19">
    <property type="entry name" value="BINDING MONOOXYGENASE, PUTATIVE (JCVI)-RELATED"/>
    <property type="match status" value="1"/>
</dbReference>
<comment type="cofactor">
    <cofactor evidence="1">
        <name>FAD</name>
        <dbReference type="ChEBI" id="CHEBI:57692"/>
    </cofactor>
</comment>
<evidence type="ECO:0000313" key="7">
    <source>
        <dbReference type="Proteomes" id="UP000053927"/>
    </source>
</evidence>
<evidence type="ECO:0000256" key="3">
    <source>
        <dbReference type="ARBA" id="ARBA00022827"/>
    </source>
</evidence>
<evidence type="ECO:0000256" key="2">
    <source>
        <dbReference type="ARBA" id="ARBA00022630"/>
    </source>
</evidence>
<proteinExistence type="predicted"/>
<dbReference type="EMBL" id="JH687398">
    <property type="protein sequence ID" value="EIM80327.1"/>
    <property type="molecule type" value="Genomic_DNA"/>
</dbReference>
<dbReference type="Proteomes" id="UP000053927">
    <property type="component" value="Unassembled WGS sequence"/>
</dbReference>
<dbReference type="OrthoDB" id="2690153at2759"/>
<reference evidence="7" key="1">
    <citation type="journal article" date="2012" name="Science">
        <title>The Paleozoic origin of enzymatic lignin decomposition reconstructed from 31 fungal genomes.</title>
        <authorList>
            <person name="Floudas D."/>
            <person name="Binder M."/>
            <person name="Riley R."/>
            <person name="Barry K."/>
            <person name="Blanchette R.A."/>
            <person name="Henrissat B."/>
            <person name="Martinez A.T."/>
            <person name="Otillar R."/>
            <person name="Spatafora J.W."/>
            <person name="Yadav J.S."/>
            <person name="Aerts A."/>
            <person name="Benoit I."/>
            <person name="Boyd A."/>
            <person name="Carlson A."/>
            <person name="Copeland A."/>
            <person name="Coutinho P.M."/>
            <person name="de Vries R.P."/>
            <person name="Ferreira P."/>
            <person name="Findley K."/>
            <person name="Foster B."/>
            <person name="Gaskell J."/>
            <person name="Glotzer D."/>
            <person name="Gorecki P."/>
            <person name="Heitman J."/>
            <person name="Hesse C."/>
            <person name="Hori C."/>
            <person name="Igarashi K."/>
            <person name="Jurgens J.A."/>
            <person name="Kallen N."/>
            <person name="Kersten P."/>
            <person name="Kohler A."/>
            <person name="Kuees U."/>
            <person name="Kumar T.K.A."/>
            <person name="Kuo A."/>
            <person name="LaButti K."/>
            <person name="Larrondo L.F."/>
            <person name="Lindquist E."/>
            <person name="Ling A."/>
            <person name="Lombard V."/>
            <person name="Lucas S."/>
            <person name="Lundell T."/>
            <person name="Martin R."/>
            <person name="McLaughlin D.J."/>
            <person name="Morgenstern I."/>
            <person name="Morin E."/>
            <person name="Murat C."/>
            <person name="Nagy L.G."/>
            <person name="Nolan M."/>
            <person name="Ohm R.A."/>
            <person name="Patyshakuliyeva A."/>
            <person name="Rokas A."/>
            <person name="Ruiz-Duenas F.J."/>
            <person name="Sabat G."/>
            <person name="Salamov A."/>
            <person name="Samejima M."/>
            <person name="Schmutz J."/>
            <person name="Slot J.C."/>
            <person name="St John F."/>
            <person name="Stenlid J."/>
            <person name="Sun H."/>
            <person name="Sun S."/>
            <person name="Syed K."/>
            <person name="Tsang A."/>
            <person name="Wiebenga A."/>
            <person name="Young D."/>
            <person name="Pisabarro A."/>
            <person name="Eastwood D.C."/>
            <person name="Martin F."/>
            <person name="Cullen D."/>
            <person name="Grigoriev I.V."/>
            <person name="Hibbett D.S."/>
        </authorList>
    </citation>
    <scope>NUCLEOTIDE SEQUENCE [LARGE SCALE GENOMIC DNA]</scope>
    <source>
        <strain evidence="7">FP-91666</strain>
    </source>
</reference>
<dbReference type="Gene3D" id="3.50.50.60">
    <property type="entry name" value="FAD/NAD(P)-binding domain"/>
    <property type="match status" value="1"/>
</dbReference>